<name>A0ABS9BH23_9BACT</name>
<evidence type="ECO:0000313" key="2">
    <source>
        <dbReference type="EMBL" id="MCF1715002.1"/>
    </source>
</evidence>
<proteinExistence type="predicted"/>
<sequence length="171" mass="18944">MKKLLLSFAMAAGLMSAKAQSDYNSAIGLRIGGYDDLVSASYKTHVTKPGALEFNLGFRGRSYGSFDWVTVAFSAAYQHHFEIKPVPGLRWFVGGGLTAYNSFSNYDDYKGFGLGIFPTGGIDYKFEKIPLNLSADVRPTFGIVDPYDAPGYKHRNFRGDNFGISARYTFR</sequence>
<protein>
    <recommendedName>
        <fullName evidence="4">Outer membrane protein beta-barrel domain-containing protein</fullName>
    </recommendedName>
</protein>
<dbReference type="RefSeq" id="WP_234865953.1">
    <property type="nucleotide sequence ID" value="NZ_JAKEVY010000002.1"/>
</dbReference>
<dbReference type="EMBL" id="JAKEVY010000002">
    <property type="protein sequence ID" value="MCF1715002.1"/>
    <property type="molecule type" value="Genomic_DNA"/>
</dbReference>
<gene>
    <name evidence="2" type="ORF">L0U88_10230</name>
</gene>
<feature type="signal peptide" evidence="1">
    <location>
        <begin position="1"/>
        <end position="21"/>
    </location>
</feature>
<organism evidence="2 3">
    <name type="scientific">Flavihumibacter fluminis</name>
    <dbReference type="NCBI Taxonomy" id="2909236"/>
    <lineage>
        <taxon>Bacteria</taxon>
        <taxon>Pseudomonadati</taxon>
        <taxon>Bacteroidota</taxon>
        <taxon>Chitinophagia</taxon>
        <taxon>Chitinophagales</taxon>
        <taxon>Chitinophagaceae</taxon>
        <taxon>Flavihumibacter</taxon>
    </lineage>
</organism>
<reference evidence="2 3" key="1">
    <citation type="submission" date="2022-01" db="EMBL/GenBank/DDBJ databases">
        <title>Flavihumibacter sp. nov., isolated from sediment of a river.</title>
        <authorList>
            <person name="Liu H."/>
        </authorList>
    </citation>
    <scope>NUCLEOTIDE SEQUENCE [LARGE SCALE GENOMIC DNA]</scope>
    <source>
        <strain evidence="2 3">RY-1</strain>
    </source>
</reference>
<keyword evidence="1" id="KW-0732">Signal</keyword>
<dbReference type="Proteomes" id="UP001200145">
    <property type="component" value="Unassembled WGS sequence"/>
</dbReference>
<comment type="caution">
    <text evidence="2">The sequence shown here is derived from an EMBL/GenBank/DDBJ whole genome shotgun (WGS) entry which is preliminary data.</text>
</comment>
<evidence type="ECO:0000256" key="1">
    <source>
        <dbReference type="SAM" id="SignalP"/>
    </source>
</evidence>
<feature type="chain" id="PRO_5045601422" description="Outer membrane protein beta-barrel domain-containing protein" evidence="1">
    <location>
        <begin position="22"/>
        <end position="171"/>
    </location>
</feature>
<accession>A0ABS9BH23</accession>
<evidence type="ECO:0008006" key="4">
    <source>
        <dbReference type="Google" id="ProtNLM"/>
    </source>
</evidence>
<keyword evidence="3" id="KW-1185">Reference proteome</keyword>
<evidence type="ECO:0000313" key="3">
    <source>
        <dbReference type="Proteomes" id="UP001200145"/>
    </source>
</evidence>